<gene>
    <name evidence="11" type="ORF">HKD39_10045</name>
</gene>
<dbReference type="InterPro" id="IPR013685">
    <property type="entry name" value="POTRA_FtsQ_type"/>
</dbReference>
<sequence>MTATTERQEQGASRAARPRSPRRRRNWPWVLAFTLVLTLLAGGWYVLYRSSWLAVGQVTVMGADAEVSQQVRQRTAQEIGKPLVSVDLEALDASISDIPQVADATVTRRWPDQVQVTVQQRVPVATTQANGRWWLMDSTGLPYLAQTGRPATLPVLQLATPGPGDPATKAAISVANSLPESVSRLVSSITAGSPYEVVLVLDDGRKVIWGDGTQAQRKAQVLALLLNEKGTTFNLTNPDRVTVK</sequence>
<dbReference type="PANTHER" id="PTHR37820:SF1">
    <property type="entry name" value="CELL DIVISION PROTEIN FTSQ"/>
    <property type="match status" value="1"/>
</dbReference>
<feature type="domain" description="POTRA" evidence="10">
    <location>
        <begin position="53"/>
        <end position="121"/>
    </location>
</feature>
<evidence type="ECO:0000259" key="10">
    <source>
        <dbReference type="PROSITE" id="PS51779"/>
    </source>
</evidence>
<keyword evidence="4 9" id="KW-0812">Transmembrane</keyword>
<keyword evidence="12" id="KW-1185">Reference proteome</keyword>
<keyword evidence="3" id="KW-0132">Cell division</keyword>
<evidence type="ECO:0000313" key="11">
    <source>
        <dbReference type="EMBL" id="NNG36048.1"/>
    </source>
</evidence>
<evidence type="ECO:0000256" key="3">
    <source>
        <dbReference type="ARBA" id="ARBA00022618"/>
    </source>
</evidence>
<dbReference type="EMBL" id="JABEND010000005">
    <property type="protein sequence ID" value="NNG36048.1"/>
    <property type="molecule type" value="Genomic_DNA"/>
</dbReference>
<keyword evidence="2" id="KW-1003">Cell membrane</keyword>
<accession>A0A849AA99</accession>
<protein>
    <submittedName>
        <fullName evidence="11">FtsQ-type POTRA domain-containing protein</fullName>
    </submittedName>
</protein>
<evidence type="ECO:0000256" key="8">
    <source>
        <dbReference type="SAM" id="MobiDB-lite"/>
    </source>
</evidence>
<name>A0A849AA99_9ACTN</name>
<organism evidence="11 12">
    <name type="scientific">Nakamurella aerolata</name>
    <dbReference type="NCBI Taxonomy" id="1656892"/>
    <lineage>
        <taxon>Bacteria</taxon>
        <taxon>Bacillati</taxon>
        <taxon>Actinomycetota</taxon>
        <taxon>Actinomycetes</taxon>
        <taxon>Nakamurellales</taxon>
        <taxon>Nakamurellaceae</taxon>
        <taxon>Nakamurella</taxon>
    </lineage>
</organism>
<comment type="caution">
    <text evidence="11">The sequence shown here is derived from an EMBL/GenBank/DDBJ whole genome shotgun (WGS) entry which is preliminary data.</text>
</comment>
<keyword evidence="6 9" id="KW-0472">Membrane</keyword>
<dbReference type="Gene3D" id="3.10.20.310">
    <property type="entry name" value="membrane protein fhac"/>
    <property type="match status" value="1"/>
</dbReference>
<dbReference type="InterPro" id="IPR005548">
    <property type="entry name" value="Cell_div_FtsQ/DivIB_C"/>
</dbReference>
<dbReference type="Proteomes" id="UP000562984">
    <property type="component" value="Unassembled WGS sequence"/>
</dbReference>
<evidence type="ECO:0000256" key="7">
    <source>
        <dbReference type="ARBA" id="ARBA00023306"/>
    </source>
</evidence>
<keyword evidence="5 9" id="KW-1133">Transmembrane helix</keyword>
<dbReference type="GO" id="GO:0005886">
    <property type="term" value="C:plasma membrane"/>
    <property type="evidence" value="ECO:0007669"/>
    <property type="project" value="TreeGrafter"/>
</dbReference>
<dbReference type="Pfam" id="PF08478">
    <property type="entry name" value="POTRA_1"/>
    <property type="match status" value="1"/>
</dbReference>
<dbReference type="InterPro" id="IPR050487">
    <property type="entry name" value="FtsQ_DivIB"/>
</dbReference>
<dbReference type="InterPro" id="IPR034746">
    <property type="entry name" value="POTRA"/>
</dbReference>
<dbReference type="GO" id="GO:0051301">
    <property type="term" value="P:cell division"/>
    <property type="evidence" value="ECO:0007669"/>
    <property type="project" value="UniProtKB-KW"/>
</dbReference>
<keyword evidence="7" id="KW-0131">Cell cycle</keyword>
<evidence type="ECO:0000256" key="4">
    <source>
        <dbReference type="ARBA" id="ARBA00022692"/>
    </source>
</evidence>
<dbReference type="AlphaFoldDB" id="A0A849AA99"/>
<evidence type="ECO:0000256" key="9">
    <source>
        <dbReference type="SAM" id="Phobius"/>
    </source>
</evidence>
<evidence type="ECO:0000256" key="2">
    <source>
        <dbReference type="ARBA" id="ARBA00022475"/>
    </source>
</evidence>
<evidence type="ECO:0000256" key="6">
    <source>
        <dbReference type="ARBA" id="ARBA00023136"/>
    </source>
</evidence>
<evidence type="ECO:0000256" key="5">
    <source>
        <dbReference type="ARBA" id="ARBA00022989"/>
    </source>
</evidence>
<comment type="subcellular location">
    <subcellularLocation>
        <location evidence="1">Membrane</location>
    </subcellularLocation>
</comment>
<dbReference type="PANTHER" id="PTHR37820">
    <property type="entry name" value="CELL DIVISION PROTEIN DIVIB"/>
    <property type="match status" value="1"/>
</dbReference>
<feature type="transmembrane region" description="Helical" evidence="9">
    <location>
        <begin position="27"/>
        <end position="47"/>
    </location>
</feature>
<evidence type="ECO:0000256" key="1">
    <source>
        <dbReference type="ARBA" id="ARBA00004370"/>
    </source>
</evidence>
<reference evidence="11 12" key="1">
    <citation type="submission" date="2020-05" db="EMBL/GenBank/DDBJ databases">
        <title>Nakamurella sp. DB0629 isolated from air conditioner.</title>
        <authorList>
            <person name="Kim D.H."/>
            <person name="Kim D.-U."/>
        </authorList>
    </citation>
    <scope>NUCLEOTIDE SEQUENCE [LARGE SCALE GENOMIC DNA]</scope>
    <source>
        <strain evidence="11 12">DB0629</strain>
    </source>
</reference>
<dbReference type="RefSeq" id="WP_171199751.1">
    <property type="nucleotide sequence ID" value="NZ_JABEND010000005.1"/>
</dbReference>
<dbReference type="Pfam" id="PF03799">
    <property type="entry name" value="FtsQ_DivIB_C"/>
    <property type="match status" value="1"/>
</dbReference>
<feature type="region of interest" description="Disordered" evidence="8">
    <location>
        <begin position="1"/>
        <end position="20"/>
    </location>
</feature>
<proteinExistence type="predicted"/>
<dbReference type="PROSITE" id="PS51779">
    <property type="entry name" value="POTRA"/>
    <property type="match status" value="1"/>
</dbReference>
<evidence type="ECO:0000313" key="12">
    <source>
        <dbReference type="Proteomes" id="UP000562984"/>
    </source>
</evidence>